<evidence type="ECO:0000259" key="4">
    <source>
        <dbReference type="Pfam" id="PF26010"/>
    </source>
</evidence>
<keyword evidence="3" id="KW-0732">Signal</keyword>
<keyword evidence="2" id="KW-1133">Transmembrane helix</keyword>
<evidence type="ECO:0000256" key="3">
    <source>
        <dbReference type="SAM" id="SignalP"/>
    </source>
</evidence>
<feature type="region of interest" description="Disordered" evidence="1">
    <location>
        <begin position="617"/>
        <end position="640"/>
    </location>
</feature>
<feature type="compositionally biased region" description="Gly residues" evidence="1">
    <location>
        <begin position="619"/>
        <end position="630"/>
    </location>
</feature>
<keyword evidence="2" id="KW-0812">Transmembrane</keyword>
<reference evidence="5 6" key="1">
    <citation type="submission" date="2016-09" db="EMBL/GenBank/DDBJ databases">
        <title>The draft genome of Dichanthelium oligosanthes: A C3 panicoid grass species.</title>
        <authorList>
            <person name="Studer A.J."/>
            <person name="Schnable J.C."/>
            <person name="Brutnell T.P."/>
        </authorList>
    </citation>
    <scope>NUCLEOTIDE SEQUENCE [LARGE SCALE GENOMIC DNA]</scope>
    <source>
        <strain evidence="6">cv. Kellogg 1175</strain>
        <tissue evidence="5">Leaf</tissue>
    </source>
</reference>
<evidence type="ECO:0000256" key="1">
    <source>
        <dbReference type="SAM" id="MobiDB-lite"/>
    </source>
</evidence>
<dbReference type="EMBL" id="LWDX02040674">
    <property type="protein sequence ID" value="OEL24115.1"/>
    <property type="molecule type" value="Genomic_DNA"/>
</dbReference>
<evidence type="ECO:0000256" key="2">
    <source>
        <dbReference type="SAM" id="Phobius"/>
    </source>
</evidence>
<evidence type="ECO:0000313" key="6">
    <source>
        <dbReference type="Proteomes" id="UP000095767"/>
    </source>
</evidence>
<feature type="region of interest" description="Disordered" evidence="1">
    <location>
        <begin position="48"/>
        <end position="68"/>
    </location>
</feature>
<dbReference type="PANTHER" id="PTHR31513:SF1">
    <property type="entry name" value="EPHRIN TYPE-B RECEPTOR"/>
    <property type="match status" value="1"/>
</dbReference>
<feature type="chain" id="PRO_5009188078" description="DUF8003 domain-containing protein" evidence="3">
    <location>
        <begin position="23"/>
        <end position="1329"/>
    </location>
</feature>
<proteinExistence type="predicted"/>
<accession>A0A1E5VGB9</accession>
<feature type="transmembrane region" description="Helical" evidence="2">
    <location>
        <begin position="975"/>
        <end position="993"/>
    </location>
</feature>
<dbReference type="STRING" id="888268.A0A1E5VGB9"/>
<feature type="transmembrane region" description="Helical" evidence="2">
    <location>
        <begin position="1260"/>
        <end position="1281"/>
    </location>
</feature>
<dbReference type="Proteomes" id="UP000095767">
    <property type="component" value="Unassembled WGS sequence"/>
</dbReference>
<sequence>MACHLRPLLNLRLLLLLGAVFGNAGPGRGGGAEASDRAETDPYSILMWHDYSPPSPPPPPPAPAAPAATCAEDLHGKGDFCTRCEVSEEVELGGDVYITGNGSLVLLSGASLTCEKAGCVISANLSGEVRLSRGVRVTAGRVSLVATNITVADTVVVNTTALAGDPPDRTSGVPTGTHGDGGGHGGRGASCFVKDGSTQEDSWGGDAYAWSDLEHPCSYGSKGGSTSVEKDYGGAGGGIVWLFADDLVMNGTVLADGGDSNEKGGGGSGGSIYIKAATMHGGGKISASGGDGLAGGGGGRVSINVFSRHDDTQIFVHGGRSSGCPDNAGAAGTLYEAVPKSLIVSNNNLSTQTDTLLLEFPNQPLWTNVFVRNHAKVAVPLLWSRVQVQGQLSLLSGAVLTFGLTRYPYSEFELMAEELLMSDSTIKVFGALRMSVKMLLMWNSRMLIDGGGDSIVATSLLDASNLIVLKESSVIHSNANLGVRGQGLLNLSGDGDTIEAQRLILSLFYSIQVGPGSILRGPLVNRSSGDVAPKLNCEDDSCPVEIIHPPEDCNLNSSLSFTLQVCRVEDIDVWGLVQGTVIHFNRARSVTVHTSGTISASGLGCRTGVGQGKMLSSGISGGGGHGGKGGDGLDNKNHAEGGATYGNADLPCELGSGSGNDTTELSTAGGGIIVMGSWEYSLPSLALYGSVESNGDSMVTNGSIGGPGGVTYCSYTNCVFVCSGGVSKGPGFSGGNGTVTGKACPRGLYGTFCKVTCLYVTNMFHAILFCCIILSNEVWLECPLGTYKNVTGSSKSLCFPCPPDELPHRAIYINVRGGAAETPCPYRCVSDRYRMPHCYTALEELIYTFGGPWLFGLLLSGLLILLALVLSVARMKFVGTDELPGPAPTQQGSQIDHSFPFLESLNEVLETNRAEESHGHVHRMYFMGPNTFSEPWHLPHSPPEQITDIVYEDAFNSFVDEINTLAAYQWWEGSIYSILCILAYPLAWSWQQWRRRKKLQRLREFVRSEYDHSCLRSCRSRALYEGLKVTATPDLMLGYLDFFLGGDEKRPDLPPRLRQRFPMSLIFGGDGSYMAPFSLHSDSVLTSLMSQAVPSWIWHRLVAGLNAQLRLVRRGNLKVTFLPVIDWLETHANPSLAVNGIRVDLAWFQATALGYCQLGLVVYAVEGEPVVAELDGSPRIKLEQRALTQNMLTDIQLGQARVKDALMRKRITGGVLDSNSLRTLQDRRDLFYPFSLILHNTKPVGHQVFRCHCFFSQNDYGSILHFVLIIVLLFLTAGSCWDESGWWLFPTGLMLLKCIQARLVDWHVANLEIQDRAVYSNDPSIFWQS</sequence>
<feature type="region of interest" description="Disordered" evidence="1">
    <location>
        <begin position="162"/>
        <end position="184"/>
    </location>
</feature>
<dbReference type="InterPro" id="IPR058316">
    <property type="entry name" value="DUF8003"/>
</dbReference>
<gene>
    <name evidence="5" type="ORF">BAE44_0014864</name>
</gene>
<organism evidence="5 6">
    <name type="scientific">Dichanthelium oligosanthes</name>
    <dbReference type="NCBI Taxonomy" id="888268"/>
    <lineage>
        <taxon>Eukaryota</taxon>
        <taxon>Viridiplantae</taxon>
        <taxon>Streptophyta</taxon>
        <taxon>Embryophyta</taxon>
        <taxon>Tracheophyta</taxon>
        <taxon>Spermatophyta</taxon>
        <taxon>Magnoliopsida</taxon>
        <taxon>Liliopsida</taxon>
        <taxon>Poales</taxon>
        <taxon>Poaceae</taxon>
        <taxon>PACMAD clade</taxon>
        <taxon>Panicoideae</taxon>
        <taxon>Panicodae</taxon>
        <taxon>Paniceae</taxon>
        <taxon>Dichantheliinae</taxon>
        <taxon>Dichanthelium</taxon>
    </lineage>
</organism>
<dbReference type="Pfam" id="PF26010">
    <property type="entry name" value="DUF8003"/>
    <property type="match status" value="1"/>
</dbReference>
<keyword evidence="2" id="KW-0472">Membrane</keyword>
<keyword evidence="6" id="KW-1185">Reference proteome</keyword>
<comment type="caution">
    <text evidence="5">The sequence shown here is derived from an EMBL/GenBank/DDBJ whole genome shotgun (WGS) entry which is preliminary data.</text>
</comment>
<dbReference type="OrthoDB" id="122018at2759"/>
<feature type="transmembrane region" description="Helical" evidence="2">
    <location>
        <begin position="853"/>
        <end position="873"/>
    </location>
</feature>
<dbReference type="PANTHER" id="PTHR31513">
    <property type="entry name" value="EPHRIN TYPE-B RECEPTOR"/>
    <property type="match status" value="1"/>
</dbReference>
<name>A0A1E5VGB9_9POAL</name>
<protein>
    <recommendedName>
        <fullName evidence="4">DUF8003 domain-containing protein</fullName>
    </recommendedName>
</protein>
<feature type="signal peptide" evidence="3">
    <location>
        <begin position="1"/>
        <end position="22"/>
    </location>
</feature>
<evidence type="ECO:0000313" key="5">
    <source>
        <dbReference type="EMBL" id="OEL24115.1"/>
    </source>
</evidence>
<feature type="compositionally biased region" description="Pro residues" evidence="1">
    <location>
        <begin position="53"/>
        <end position="64"/>
    </location>
</feature>
<feature type="domain" description="DUF8003" evidence="4">
    <location>
        <begin position="781"/>
        <end position="839"/>
    </location>
</feature>